<dbReference type="SUPFAM" id="SSF51445">
    <property type="entry name" value="(Trans)glycosidases"/>
    <property type="match status" value="1"/>
</dbReference>
<dbReference type="InterPro" id="IPR037524">
    <property type="entry name" value="PA14/GLEYA"/>
</dbReference>
<dbReference type="GO" id="GO:0016787">
    <property type="term" value="F:hydrolase activity"/>
    <property type="evidence" value="ECO:0007669"/>
    <property type="project" value="UniProtKB-KW"/>
</dbReference>
<dbReference type="InterPro" id="IPR011658">
    <property type="entry name" value="PA14_dom"/>
</dbReference>
<accession>A0ABP8X458</accession>
<evidence type="ECO:0000256" key="3">
    <source>
        <dbReference type="SAM" id="MobiDB-lite"/>
    </source>
</evidence>
<gene>
    <name evidence="6" type="ORF">GCM10023349_14780</name>
</gene>
<dbReference type="Gene3D" id="3.40.50.1700">
    <property type="entry name" value="Glycoside hydrolase family 3 C-terminal domain"/>
    <property type="match status" value="1"/>
</dbReference>
<proteinExistence type="inferred from homology"/>
<name>A0ABP8X458_9ACTN</name>
<dbReference type="EMBL" id="BAABKM010000002">
    <property type="protein sequence ID" value="GAA4699515.1"/>
    <property type="molecule type" value="Genomic_DNA"/>
</dbReference>
<dbReference type="PRINTS" id="PR00133">
    <property type="entry name" value="GLHYDRLASE3"/>
</dbReference>
<organism evidence="6 7">
    <name type="scientific">Nocardioides conyzicola</name>
    <dbReference type="NCBI Taxonomy" id="1651781"/>
    <lineage>
        <taxon>Bacteria</taxon>
        <taxon>Bacillati</taxon>
        <taxon>Actinomycetota</taxon>
        <taxon>Actinomycetes</taxon>
        <taxon>Propionibacteriales</taxon>
        <taxon>Nocardioidaceae</taxon>
        <taxon>Nocardioides</taxon>
    </lineage>
</organism>
<dbReference type="InterPro" id="IPR017853">
    <property type="entry name" value="GH"/>
</dbReference>
<comment type="caution">
    <text evidence="6">The sequence shown here is derived from an EMBL/GenBank/DDBJ whole genome shotgun (WGS) entry which is preliminary data.</text>
</comment>
<dbReference type="PANTHER" id="PTHR42715">
    <property type="entry name" value="BETA-GLUCOSIDASE"/>
    <property type="match status" value="1"/>
</dbReference>
<keyword evidence="2 6" id="KW-0378">Hydrolase</keyword>
<dbReference type="InterPro" id="IPR036881">
    <property type="entry name" value="Glyco_hydro_3_C_sf"/>
</dbReference>
<feature type="signal peptide" evidence="4">
    <location>
        <begin position="1"/>
        <end position="31"/>
    </location>
</feature>
<protein>
    <submittedName>
        <fullName evidence="6">Glycoside hydrolase family 3 C-terminal domain-containing protein</fullName>
    </submittedName>
</protein>
<keyword evidence="4" id="KW-0732">Signal</keyword>
<dbReference type="Pfam" id="PF00933">
    <property type="entry name" value="Glyco_hydro_3"/>
    <property type="match status" value="1"/>
</dbReference>
<dbReference type="InterPro" id="IPR050288">
    <property type="entry name" value="Cellulose_deg_GH3"/>
</dbReference>
<reference evidence="7" key="1">
    <citation type="journal article" date="2019" name="Int. J. Syst. Evol. Microbiol.">
        <title>The Global Catalogue of Microorganisms (GCM) 10K type strain sequencing project: providing services to taxonomists for standard genome sequencing and annotation.</title>
        <authorList>
            <consortium name="The Broad Institute Genomics Platform"/>
            <consortium name="The Broad Institute Genome Sequencing Center for Infectious Disease"/>
            <person name="Wu L."/>
            <person name="Ma J."/>
        </authorList>
    </citation>
    <scope>NUCLEOTIDE SEQUENCE [LARGE SCALE GENOMIC DNA]</scope>
    <source>
        <strain evidence="7">JCM 18531</strain>
    </source>
</reference>
<sequence length="917" mass="98799">MPTSHRSRALRRGSILLVGAISVCLTVPALADPGDRVQRNNERRSDLVLPDGIDNQRRARPPRSVEEVPRKDRTWLRASLTPRERARLLLEQMTIEEKADLMTSDIGPHAYYNAPIPRLGIPAMKMADATAGIGPRGWTVPGTGDRATAMPAGLALAASFDPELAKRYASVVTDEARRTGHNILLGPNADIIRQPWWGRESETMSEDPLLTSAITTPYVREVQSQNVIADMKHYIAYNQETNRANGQNTIVSERAIHETYLPPYEAAIRDARLGSVMCSFNKIGGTYACENDHALGDWLRDELNFDGFVISDFGAVHSTVPSVLAGTDVEAGTQAFYGPRLVQAVANGELSEADLDASVLRILRTMFRIGLFDTNYTVSPLPVRAHGAVARQVEERAITLLKNGSGANAALPLRANDLDSIAVIGGDANIAMAQSGAPYVKPTYSVSPLDGIRNLAEQRGISVDYAPGTDPVNGASMLGGFQAVPSAVLRPQEGNEAGLTAYFWKTTDRAPAPDVVRVERQVNYDVALLSASDGLRSSQVLPPPAANGQTAGAAVYRGTITPPTSGEYRFSLSGWGTARLEIGGKELIDMSGENGYRTLESQSIDLQAGRPYDIRVDYVADHPLAAIDQGALKLGWETPSGTVSPDIAAAAKMAHNSDAAIVVVTNYESEQRDRDDLVLPNNQNQLISEVLAANPNTIVVLQTGGPVEMPWLPDAPAVVQTYFGGQEVGSALANVLFGRVAPQGRLPLTYPASEDDVPVPSPLDGIADPDVSYDDGVFVGYRSYATTGTKPLFAFGHGLTYTRFRYGGLRLNSDNKARIRVSFTVRNVGSRAGVEVPQVYLGSLPTSVPTPARSLAGWARVQLRPGQTRRVTVTIDRRQLSYWSEEDEGWVTPAGSVRVFVGSSVADTALRGTARVN</sequence>
<evidence type="ECO:0000313" key="6">
    <source>
        <dbReference type="EMBL" id="GAA4699515.1"/>
    </source>
</evidence>
<feature type="domain" description="PA14" evidence="5">
    <location>
        <begin position="494"/>
        <end position="650"/>
    </location>
</feature>
<dbReference type="InterPro" id="IPR013783">
    <property type="entry name" value="Ig-like_fold"/>
</dbReference>
<evidence type="ECO:0000256" key="1">
    <source>
        <dbReference type="ARBA" id="ARBA00005336"/>
    </source>
</evidence>
<dbReference type="SMART" id="SM00758">
    <property type="entry name" value="PA14"/>
    <property type="match status" value="1"/>
</dbReference>
<dbReference type="InterPro" id="IPR002772">
    <property type="entry name" value="Glyco_hydro_3_C"/>
</dbReference>
<dbReference type="PANTHER" id="PTHR42715:SF10">
    <property type="entry name" value="BETA-GLUCOSIDASE"/>
    <property type="match status" value="1"/>
</dbReference>
<dbReference type="Pfam" id="PF01915">
    <property type="entry name" value="Glyco_hydro_3_C"/>
    <property type="match status" value="1"/>
</dbReference>
<evidence type="ECO:0000313" key="7">
    <source>
        <dbReference type="Proteomes" id="UP001499974"/>
    </source>
</evidence>
<dbReference type="Pfam" id="PF14310">
    <property type="entry name" value="Fn3-like"/>
    <property type="match status" value="1"/>
</dbReference>
<dbReference type="Gene3D" id="2.60.40.10">
    <property type="entry name" value="Immunoglobulins"/>
    <property type="match status" value="1"/>
</dbReference>
<dbReference type="SMART" id="SM01217">
    <property type="entry name" value="Fn3_like"/>
    <property type="match status" value="1"/>
</dbReference>
<dbReference type="Pfam" id="PF07691">
    <property type="entry name" value="PA14"/>
    <property type="match status" value="1"/>
</dbReference>
<dbReference type="InterPro" id="IPR026891">
    <property type="entry name" value="Fn3-like"/>
</dbReference>
<feature type="chain" id="PRO_5045829634" evidence="4">
    <location>
        <begin position="32"/>
        <end position="917"/>
    </location>
</feature>
<dbReference type="SUPFAM" id="SSF52279">
    <property type="entry name" value="Beta-D-glucan exohydrolase, C-terminal domain"/>
    <property type="match status" value="1"/>
</dbReference>
<dbReference type="Proteomes" id="UP001499974">
    <property type="component" value="Unassembled WGS sequence"/>
</dbReference>
<evidence type="ECO:0000259" key="5">
    <source>
        <dbReference type="PROSITE" id="PS51820"/>
    </source>
</evidence>
<keyword evidence="7" id="KW-1185">Reference proteome</keyword>
<evidence type="ECO:0000256" key="4">
    <source>
        <dbReference type="SAM" id="SignalP"/>
    </source>
</evidence>
<dbReference type="SUPFAM" id="SSF56988">
    <property type="entry name" value="Anthrax protective antigen"/>
    <property type="match status" value="1"/>
</dbReference>
<dbReference type="Gene3D" id="3.20.20.300">
    <property type="entry name" value="Glycoside hydrolase, family 3, N-terminal domain"/>
    <property type="match status" value="1"/>
</dbReference>
<dbReference type="PROSITE" id="PS51820">
    <property type="entry name" value="PA14"/>
    <property type="match status" value="1"/>
</dbReference>
<feature type="compositionally biased region" description="Basic and acidic residues" evidence="3">
    <location>
        <begin position="34"/>
        <end position="46"/>
    </location>
</feature>
<dbReference type="InterPro" id="IPR001764">
    <property type="entry name" value="Glyco_hydro_3_N"/>
</dbReference>
<comment type="similarity">
    <text evidence="1">Belongs to the glycosyl hydrolase 3 family.</text>
</comment>
<feature type="region of interest" description="Disordered" evidence="3">
    <location>
        <begin position="34"/>
        <end position="70"/>
    </location>
</feature>
<dbReference type="Gene3D" id="2.60.120.260">
    <property type="entry name" value="Galactose-binding domain-like"/>
    <property type="match status" value="1"/>
</dbReference>
<evidence type="ECO:0000256" key="2">
    <source>
        <dbReference type="ARBA" id="ARBA00022801"/>
    </source>
</evidence>
<dbReference type="InterPro" id="IPR036962">
    <property type="entry name" value="Glyco_hydro_3_N_sf"/>
</dbReference>